<keyword evidence="1" id="KW-0540">Nuclease</keyword>
<feature type="domain" description="DNA mismatch repair MutH/Type II restriction enzyme Sau3AI" evidence="4">
    <location>
        <begin position="48"/>
        <end position="150"/>
    </location>
</feature>
<dbReference type="Proteomes" id="UP000263232">
    <property type="component" value="Chromosome"/>
</dbReference>
<dbReference type="Gene3D" id="3.40.600.10">
    <property type="entry name" value="DNA mismatch repair MutH/Restriction endonuclease, type II"/>
    <property type="match status" value="2"/>
</dbReference>
<dbReference type="EMBL" id="CP023434">
    <property type="protein sequence ID" value="AXY25676.1"/>
    <property type="molecule type" value="Genomic_DNA"/>
</dbReference>
<dbReference type="GO" id="GO:0016787">
    <property type="term" value="F:hydrolase activity"/>
    <property type="evidence" value="ECO:0007669"/>
    <property type="project" value="UniProtKB-KW"/>
</dbReference>
<dbReference type="RefSeq" id="WP_118990578.1">
    <property type="nucleotide sequence ID" value="NZ_CP023434.1"/>
</dbReference>
<dbReference type="InterPro" id="IPR037057">
    <property type="entry name" value="DNA_rep_MutH/T2_RE_sf"/>
</dbReference>
<dbReference type="NCBIfam" id="NF040973">
    <property type="entry name" value="restrict_Sau3AI"/>
    <property type="match status" value="1"/>
</dbReference>
<name>A0A347WKR9_9LACT</name>
<dbReference type="SMART" id="SM00927">
    <property type="entry name" value="MutH"/>
    <property type="match status" value="1"/>
</dbReference>
<dbReference type="CDD" id="cd22355">
    <property type="entry name" value="Sau3AI_C"/>
    <property type="match status" value="1"/>
</dbReference>
<organism evidence="5 6">
    <name type="scientific">Suicoccus acidiformans</name>
    <dbReference type="NCBI Taxonomy" id="2036206"/>
    <lineage>
        <taxon>Bacteria</taxon>
        <taxon>Bacillati</taxon>
        <taxon>Bacillota</taxon>
        <taxon>Bacilli</taxon>
        <taxon>Lactobacillales</taxon>
        <taxon>Aerococcaceae</taxon>
        <taxon>Suicoccus</taxon>
    </lineage>
</organism>
<evidence type="ECO:0000256" key="1">
    <source>
        <dbReference type="ARBA" id="ARBA00022722"/>
    </source>
</evidence>
<accession>A0A347WKR9</accession>
<dbReference type="REBASE" id="273244">
    <property type="entry name" value="Aba6052ORF6500P"/>
</dbReference>
<evidence type="ECO:0000313" key="5">
    <source>
        <dbReference type="EMBL" id="AXY25676.1"/>
    </source>
</evidence>
<dbReference type="AlphaFoldDB" id="A0A347WKR9"/>
<evidence type="ECO:0000313" key="6">
    <source>
        <dbReference type="Proteomes" id="UP000263232"/>
    </source>
</evidence>
<keyword evidence="2 5" id="KW-0255">Endonuclease</keyword>
<dbReference type="GO" id="GO:0003677">
    <property type="term" value="F:DNA binding"/>
    <property type="evidence" value="ECO:0007669"/>
    <property type="project" value="InterPro"/>
</dbReference>
<dbReference type="InterPro" id="IPR011335">
    <property type="entry name" value="Restrct_endonuc-II-like"/>
</dbReference>
<proteinExistence type="predicted"/>
<dbReference type="OrthoDB" id="3188707at2"/>
<dbReference type="SUPFAM" id="SSF52980">
    <property type="entry name" value="Restriction endonuclease-like"/>
    <property type="match status" value="2"/>
</dbReference>
<keyword evidence="6" id="KW-1185">Reference proteome</keyword>
<dbReference type="CDD" id="cd22356">
    <property type="entry name" value="Sau3AI_N-like"/>
    <property type="match status" value="1"/>
</dbReference>
<gene>
    <name evidence="5" type="ORF">CL176_06505</name>
</gene>
<evidence type="ECO:0000256" key="3">
    <source>
        <dbReference type="ARBA" id="ARBA00022801"/>
    </source>
</evidence>
<dbReference type="KEGG" id="abae:CL176_06505"/>
<dbReference type="InterPro" id="IPR011337">
    <property type="entry name" value="DNA_rep_MutH/RE_typeII_Sau3AI"/>
</dbReference>
<reference evidence="5 6" key="1">
    <citation type="submission" date="2017-09" db="EMBL/GenBank/DDBJ databases">
        <title>Complete genome sequence of Oxytococcus suis strain ZY16052.</title>
        <authorList>
            <person name="Li F."/>
        </authorList>
    </citation>
    <scope>NUCLEOTIDE SEQUENCE [LARGE SCALE GENOMIC DNA]</scope>
    <source>
        <strain evidence="5 6">ZY16052</strain>
    </source>
</reference>
<protein>
    <submittedName>
        <fullName evidence="5">Restriction endonuclease</fullName>
    </submittedName>
</protein>
<dbReference type="Pfam" id="PF02976">
    <property type="entry name" value="MutH"/>
    <property type="match status" value="2"/>
</dbReference>
<dbReference type="GO" id="GO:0004519">
    <property type="term" value="F:endonuclease activity"/>
    <property type="evidence" value="ECO:0007669"/>
    <property type="project" value="UniProtKB-KW"/>
</dbReference>
<keyword evidence="3" id="KW-0378">Hydrolase</keyword>
<evidence type="ECO:0000259" key="4">
    <source>
        <dbReference type="SMART" id="SM00927"/>
    </source>
</evidence>
<evidence type="ECO:0000256" key="2">
    <source>
        <dbReference type="ARBA" id="ARBA00022759"/>
    </source>
</evidence>
<sequence>MQYKSIEEVLNTANTASGHQFKQYDKHNRLASRGNKGGLGQIIEEGLFGYEINSNPEADFKELGLELKVTPIKENKNGTYSAKERLVLNIIDFMSEYKYVFEDSAFWRKNERLLLMFYLWEKEKSRDEYHILKSIVHEFSDKDFEIIRQDWEYIVERILKGEAHELSEGDTMYLGACTKGANRKSLRQQPFSDIPAMQRAFSLKQSYMTAIVRREFNQEEVQRLTTSQELQEKTIEEILQERFAPYIGKTLTELSEQFSLPLNKKNKARIIPIVSRILGIKGTKLEAIEEFSKANIEFKTIRLEPNGLPKEHMSFEQVDFQRWLTEDFEDSQFYEKFEATKFLFTVFEYRETARENPNRELYLKKIVLWNMPERTIQNELRNMWQAGRAVLREGVKFTPTFRGVSNNLPGAKFNGVCHIRPKAQKASDKVQLPDGQMVTKQAYWLNNGYIADIVKD</sequence>